<dbReference type="InterPro" id="IPR036736">
    <property type="entry name" value="ACP-like_sf"/>
</dbReference>
<keyword evidence="1" id="KW-0596">Phosphopantetheine</keyword>
<keyword evidence="2" id="KW-0597">Phosphoprotein</keyword>
<dbReference type="CDD" id="cd05918">
    <property type="entry name" value="A_NRPS_SidN3_like"/>
    <property type="match status" value="2"/>
</dbReference>
<reference evidence="4 5" key="1">
    <citation type="submission" date="2023-04" db="EMBL/GenBank/DDBJ databases">
        <title>Genome of Basidiobolus ranarum AG-B5.</title>
        <authorList>
            <person name="Stajich J.E."/>
            <person name="Carter-House D."/>
            <person name="Gryganskyi A."/>
        </authorList>
    </citation>
    <scope>NUCLEOTIDE SEQUENCE [LARGE SCALE GENOMIC DNA]</scope>
    <source>
        <strain evidence="4 5">AG-B5</strain>
    </source>
</reference>
<comment type="caution">
    <text evidence="4">The sequence shown here is derived from an EMBL/GenBank/DDBJ whole genome shotgun (WGS) entry which is preliminary data.</text>
</comment>
<dbReference type="InterPro" id="IPR001242">
    <property type="entry name" value="Condensation_dom"/>
</dbReference>
<dbReference type="InterPro" id="IPR045851">
    <property type="entry name" value="AMP-bd_C_sf"/>
</dbReference>
<dbReference type="InterPro" id="IPR000873">
    <property type="entry name" value="AMP-dep_synth/lig_dom"/>
</dbReference>
<accession>A0ABR2VSY2</accession>
<feature type="domain" description="Carrier" evidence="3">
    <location>
        <begin position="1027"/>
        <end position="1103"/>
    </location>
</feature>
<dbReference type="InterPro" id="IPR010071">
    <property type="entry name" value="AA_adenyl_dom"/>
</dbReference>
<dbReference type="InterPro" id="IPR020845">
    <property type="entry name" value="AMP-binding_CS"/>
</dbReference>
<evidence type="ECO:0000313" key="5">
    <source>
        <dbReference type="Proteomes" id="UP001479436"/>
    </source>
</evidence>
<dbReference type="PANTHER" id="PTHR45398:SF1">
    <property type="entry name" value="ENZYME, PUTATIVE (JCVI)-RELATED"/>
    <property type="match status" value="1"/>
</dbReference>
<dbReference type="Pfam" id="PF00550">
    <property type="entry name" value="PP-binding"/>
    <property type="match status" value="1"/>
</dbReference>
<evidence type="ECO:0000256" key="1">
    <source>
        <dbReference type="ARBA" id="ARBA00022450"/>
    </source>
</evidence>
<dbReference type="Gene3D" id="1.10.1200.10">
    <property type="entry name" value="ACP-like"/>
    <property type="match status" value="1"/>
</dbReference>
<dbReference type="NCBIfam" id="NF003417">
    <property type="entry name" value="PRK04813.1"/>
    <property type="match status" value="2"/>
</dbReference>
<dbReference type="Gene3D" id="3.30.559.30">
    <property type="entry name" value="Nonribosomal peptide synthetase, condensation domain"/>
    <property type="match status" value="3"/>
</dbReference>
<evidence type="ECO:0000259" key="3">
    <source>
        <dbReference type="PROSITE" id="PS50075"/>
    </source>
</evidence>
<dbReference type="EMBL" id="JASJQH010007869">
    <property type="protein sequence ID" value="KAK9700841.1"/>
    <property type="molecule type" value="Genomic_DNA"/>
</dbReference>
<dbReference type="PROSITE" id="PS50075">
    <property type="entry name" value="CARRIER"/>
    <property type="match status" value="1"/>
</dbReference>
<proteinExistence type="predicted"/>
<dbReference type="InterPro" id="IPR023213">
    <property type="entry name" value="CAT-like_dom_sf"/>
</dbReference>
<dbReference type="SUPFAM" id="SSF47336">
    <property type="entry name" value="ACP-like"/>
    <property type="match status" value="1"/>
</dbReference>
<dbReference type="SUPFAM" id="SSF52777">
    <property type="entry name" value="CoA-dependent acyltransferases"/>
    <property type="match status" value="6"/>
</dbReference>
<dbReference type="NCBIfam" id="TIGR01733">
    <property type="entry name" value="AA-adenyl-dom"/>
    <property type="match status" value="2"/>
</dbReference>
<protein>
    <recommendedName>
        <fullName evidence="3">Carrier domain-containing protein</fullName>
    </recommendedName>
</protein>
<dbReference type="CDD" id="cd19534">
    <property type="entry name" value="E_NRPS"/>
    <property type="match status" value="1"/>
</dbReference>
<dbReference type="PROSITE" id="PS00455">
    <property type="entry name" value="AMP_BINDING"/>
    <property type="match status" value="2"/>
</dbReference>
<dbReference type="SUPFAM" id="SSF56801">
    <property type="entry name" value="Acetyl-CoA synthetase-like"/>
    <property type="match status" value="2"/>
</dbReference>
<dbReference type="PROSITE" id="PS00012">
    <property type="entry name" value="PHOSPHOPANTETHEINE"/>
    <property type="match status" value="1"/>
</dbReference>
<sequence>MITRCTQMDIVEHTRSDFPLLKLSETAFNALYNDILLQTGVDSSNIEDILPCTHLQEGLIAGMLKSSDYYHVQQTFDIVGEFDLGKFQNAWNTVIQDHPILHSIFVQNSTPNESSITFYQVAIKHFTHQWTQFNCSEASLEATINQCLDTDKSKFFNFGEPNMRLALIETDTNKRVFIVSWHHAILDATSWKIVLQDIHAVYNYHPRPKTYPFKDFVSDLLDHTQNFITEEQDYWMSKFSQLNIEPFPKLEASEQSESGMIRISDAIELSIQTIEQFARLSKVTIFTLIKAAWAMLLREYTQCEDVAFGYTISGRNSELVGISSIVGPCINTLPCHIHFEGQVTVGEWLQNAHSDYISSLSYQQSSLRDIQGCVGISPLIDTLLDYKNELTTKSESDTIKPPGIRADTLVLIPIAGDEKTEYPLGIFIESDDHNLTYTVTISRKLATIPHAERLSRCFKILFESLVSSTLDAKLETIKIGLNEGRESFSNSSSSMDVNTTYLHHTFEKQADLHPDNLAVQFKNSEYVTYGELNRRANKLAHHLNELGVRPESMVPLCLEKSVSMIVAMLAVLKAGGAYVPFDPNYPVERNLFILNETKAKIVITLEKYKERFGNNHLVLLDIDEDVIQQKADDNLQTNGLTPLNLCYVMYTSGSTGAPKGVMLEHTALVNFIFSFRKMWNLTKHDLVLQFTNYTFDVSIMDIFGTLASGACVAMASEEDLRTNLEEIINTMDITSLVLTPTVVSFIDPSKVPSVKRLLLAGEMITPTVRNAWLPYVDFFNAYGPTEASVIVSVNILLDEQSSCSNIGLPIGNNEMCILGLDMYPVPVGVVGELCISGPQLARGYLNRPDLTDKAFVSNDQAGGTRFYRTGDLARFNSDGSVELIGRKDNQIKLNGLRIELDEIEHALCGHSKVTRACVLPLITDQSTNRKSLVAFLGFSDIMNDNHSLRLLSGSCAEVAVVHMEELKNQVRKRLPSYMVPNIWVPLGSIPINTSGKIDRKRLATFFESLSLEDVIGLSIGSREQDTTSFTPLEKMLQNIWSEILNISASSINIDDSFYQLGGDSITAIRVSSSIGQHGFTLSVRQIMQNPTIRAQASAAILVATTALESPKIALDEVSLTPVLKHFLDTPQDNVHHFNQSWLLKLRDSITQGSLEVAISSLMQHHELLRSRFVYSGDQWKIKILSIEQVQYKIHHTKIDSLDEMKEHIHKLQQSLNLVSGPVFQVSMYDLNDGNQLLFMTGHRFVIDLVSWRIIWEDLEQLLQGKEYGYKSMSFMQWSSMLDDYAQSLDMEVWPVQEVSQPLITDLSLLEQNTMQSAKSVSFTLTPLKTEQLFSQANIPFQTEATDLMISSLVIAYCSVFNSSSMTIGLEGHGREPWREDIDISRTVGWFTTLYPMVVNVQQTDDLLTILKRVKDMRKLIPGNGIVYGLLRDLNRSQENPLKDDIIQIGFNYTGRFQQLENENSFFQPVESPYNFDTGDVDQHWRRNHVFDILTRVNQDGLQANIVYSSVLHSEDIVSQWLYTWQEVLNTMITRCTQMDIVEHTRSDFPLLKLSESAFDVLYNDILLQTGVDSSNIEDILPCTHLQEGLIAGMLKSSDYYHVQQTFDIVGDFDWVKFENAWQTVVQDHPILHSVFVQNSVIDDSSITFFQVAIRDYIQQWSRITCSEESMEDMVCKYFADDSEKYFNLGQPNMRLALLETETGKRVLCISWHHAILDATSWKIVLEDICTVYSQQPRPKTYPFKNFVASLHNRTSAFIVEEKAYWMKKFSQLDITSFPKLETLNQVDLGMILLSGVIELPLQLIAGFARQWKVTVFTIIKAVWALLLREYIQNDDVVFGYTINGRNGELEGVSSMIGPCINTLPCYIRYESQSTIGEWLQSIHSDYNTSLSYQQSSLRDIQSWTGISPLFDTLLDYKVNSETEKNTLNTLEIIPLSGDGSVEYPLGLAVESNSDELSYSIMIDRNLATMKHAQKLSSNFKNLFESLVSSTTDARLDTLNIGWDEDLELFSHSSSSTDFQGVNEICLHRILEEQADLHPDNLAVKFKDSEYVTYGELNRRANQLAHHLIELGIRPESMVPLCLEKSVSMIVAILAVLKAGGAYVPLDPNNPVERNLFILNETKAEVVVTFDQYKHNFDGQHLVLLDIIGEVIEQQMEANPMVQGLTPSNLCYILYTSGSTGTPKGIMMEHSGVVSYMKGLRKVWNITSHDTVLQFSNYTFDMSVTEMFGTFAVGGSVALASKEDLLSNLEEMINMMGVTALAITPTIATFIDPLKVPSVNRLVLGGEMFTTNVLNKWLPYVELSNGYGPTEAAVVILVNCPMNKQTSCDNIGKPIGNNKIYILNNDLRPVPLGVAGELCVSGPQLARGYLNRPDLTDKAFVSSPFAAGERLYRTGDLAYFNSDGSVELIGRKDNQIKLNGLRIELDEIEHVICDLSKVARACVLPLITDQSTNRKSLVAFLTFCDITDDNISLEVLSGSRAEVAAVYIKELKKQVKAQLPSYMVPNIWVPLGSIPINTSGKIDRKRLATFFESLSLEAVIGLKNGASGRRF</sequence>
<dbReference type="InterPro" id="IPR009081">
    <property type="entry name" value="PP-bd_ACP"/>
</dbReference>
<dbReference type="Pfam" id="PF00501">
    <property type="entry name" value="AMP-binding"/>
    <property type="match status" value="2"/>
</dbReference>
<evidence type="ECO:0000313" key="4">
    <source>
        <dbReference type="EMBL" id="KAK9700841.1"/>
    </source>
</evidence>
<dbReference type="InterPro" id="IPR042099">
    <property type="entry name" value="ANL_N_sf"/>
</dbReference>
<dbReference type="InterPro" id="IPR010060">
    <property type="entry name" value="NRPS_synth"/>
</dbReference>
<dbReference type="NCBIfam" id="TIGR01720">
    <property type="entry name" value="NRPS-para261"/>
    <property type="match status" value="1"/>
</dbReference>
<dbReference type="Proteomes" id="UP001479436">
    <property type="component" value="Unassembled WGS sequence"/>
</dbReference>
<dbReference type="CDD" id="cd19542">
    <property type="entry name" value="CT_NRPS-like"/>
    <property type="match status" value="1"/>
</dbReference>
<name>A0ABR2VSY2_9FUNG</name>
<dbReference type="Pfam" id="PF00668">
    <property type="entry name" value="Condensation"/>
    <property type="match status" value="3"/>
</dbReference>
<dbReference type="PANTHER" id="PTHR45398">
    <property type="match status" value="1"/>
</dbReference>
<dbReference type="Gene3D" id="3.30.300.30">
    <property type="match status" value="2"/>
</dbReference>
<keyword evidence="5" id="KW-1185">Reference proteome</keyword>
<dbReference type="InterPro" id="IPR006162">
    <property type="entry name" value="Ppantetheine_attach_site"/>
</dbReference>
<organism evidence="4 5">
    <name type="scientific">Basidiobolus ranarum</name>
    <dbReference type="NCBI Taxonomy" id="34480"/>
    <lineage>
        <taxon>Eukaryota</taxon>
        <taxon>Fungi</taxon>
        <taxon>Fungi incertae sedis</taxon>
        <taxon>Zoopagomycota</taxon>
        <taxon>Entomophthoromycotina</taxon>
        <taxon>Basidiobolomycetes</taxon>
        <taxon>Basidiobolales</taxon>
        <taxon>Basidiobolaceae</taxon>
        <taxon>Basidiobolus</taxon>
    </lineage>
</organism>
<evidence type="ECO:0000256" key="2">
    <source>
        <dbReference type="ARBA" id="ARBA00022553"/>
    </source>
</evidence>
<dbReference type="Gene3D" id="3.40.50.12780">
    <property type="entry name" value="N-terminal domain of ligase-like"/>
    <property type="match status" value="2"/>
</dbReference>
<gene>
    <name evidence="4" type="ORF">K7432_012009</name>
</gene>
<dbReference type="Gene3D" id="3.30.559.10">
    <property type="entry name" value="Chloramphenicol acetyltransferase-like domain"/>
    <property type="match status" value="3"/>
</dbReference>